<keyword evidence="2" id="KW-1185">Reference proteome</keyword>
<name>A0ABQ0MEI1_9BACT</name>
<dbReference type="EMBL" id="BDQG01000001">
    <property type="protein sequence ID" value="GAW65508.1"/>
    <property type="molecule type" value="Genomic_DNA"/>
</dbReference>
<accession>A0ABQ0MEI1</accession>
<reference evidence="1 2" key="1">
    <citation type="submission" date="2017-04" db="EMBL/GenBank/DDBJ databases">
        <authorList>
            <consortium name="Geobacter pelophilus Genome Sequencing"/>
            <person name="Aoyagi T."/>
            <person name="Koike H."/>
            <person name="Hori T."/>
        </authorList>
    </citation>
    <scope>NUCLEOTIDE SEQUENCE [LARGE SCALE GENOMIC DNA]</scope>
    <source>
        <strain evidence="1 2">Drf2</strain>
    </source>
</reference>
<gene>
    <name evidence="1" type="ORF">GPEL0_01r0427</name>
</gene>
<organism evidence="1 2">
    <name type="scientific">Geoanaerobacter pelophilus</name>
    <dbReference type="NCBI Taxonomy" id="60036"/>
    <lineage>
        <taxon>Bacteria</taxon>
        <taxon>Pseudomonadati</taxon>
        <taxon>Thermodesulfobacteriota</taxon>
        <taxon>Desulfuromonadia</taxon>
        <taxon>Geobacterales</taxon>
        <taxon>Geobacteraceae</taxon>
        <taxon>Geoanaerobacter</taxon>
    </lineage>
</organism>
<evidence type="ECO:0000313" key="1">
    <source>
        <dbReference type="EMBL" id="GAW65508.1"/>
    </source>
</evidence>
<protein>
    <submittedName>
        <fullName evidence="1">Uncharacterized protein</fullName>
    </submittedName>
</protein>
<comment type="caution">
    <text evidence="1">The sequence shown here is derived from an EMBL/GenBank/DDBJ whole genome shotgun (WGS) entry which is preliminary data.</text>
</comment>
<sequence>MERKSVSDFSFELGIEPRRNGFLIVGPNLLCEKALNPW</sequence>
<proteinExistence type="predicted"/>
<dbReference type="Proteomes" id="UP000194153">
    <property type="component" value="Unassembled WGS sequence"/>
</dbReference>
<reference evidence="2" key="2">
    <citation type="submission" date="2017-05" db="EMBL/GenBank/DDBJ databases">
        <title>Draft genome sequence of Geobacter pelophilus, a iron(III)-reducing bacteria.</title>
        <authorList>
            <person name="Aoyagi T."/>
            <person name="Koike H."/>
            <person name="Morita T."/>
            <person name="Sato Y."/>
            <person name="Habe H."/>
            <person name="Hori T."/>
        </authorList>
    </citation>
    <scope>NUCLEOTIDE SEQUENCE [LARGE SCALE GENOMIC DNA]</scope>
    <source>
        <strain evidence="2">Drf2</strain>
    </source>
</reference>
<evidence type="ECO:0000313" key="2">
    <source>
        <dbReference type="Proteomes" id="UP000194153"/>
    </source>
</evidence>